<keyword evidence="1" id="KW-0472">Membrane</keyword>
<sequence length="133" mass="14655">MKKKFIAVMTLLCLAGSSAAFARGYDHGYRGHHNGYRGGYHHHSDNGLGIALGVAGGLLLGSALIYAVTPPPPAPVVYDYRPPVYQSEVIVQPPPRTCFEDQLVSGEWQMSRGRQVWVSYPNPVTRRVQIPCY</sequence>
<dbReference type="AlphaFoldDB" id="A0A1M7YI07"/>
<name>A0A1M7YI07_9BACT</name>
<keyword evidence="1" id="KW-1133">Transmembrane helix</keyword>
<dbReference type="Proteomes" id="UP000184603">
    <property type="component" value="Unassembled WGS sequence"/>
</dbReference>
<dbReference type="EMBL" id="FRFE01000033">
    <property type="protein sequence ID" value="SHO52262.1"/>
    <property type="molecule type" value="Genomic_DNA"/>
</dbReference>
<keyword evidence="1" id="KW-0812">Transmembrane</keyword>
<keyword evidence="2" id="KW-0732">Signal</keyword>
<feature type="signal peptide" evidence="2">
    <location>
        <begin position="1"/>
        <end position="22"/>
    </location>
</feature>
<evidence type="ECO:0000256" key="2">
    <source>
        <dbReference type="SAM" id="SignalP"/>
    </source>
</evidence>
<evidence type="ECO:0000313" key="4">
    <source>
        <dbReference type="Proteomes" id="UP000184603"/>
    </source>
</evidence>
<evidence type="ECO:0000256" key="1">
    <source>
        <dbReference type="SAM" id="Phobius"/>
    </source>
</evidence>
<proteinExistence type="predicted"/>
<keyword evidence="4" id="KW-1185">Reference proteome</keyword>
<reference evidence="3 4" key="1">
    <citation type="submission" date="2016-12" db="EMBL/GenBank/DDBJ databases">
        <authorList>
            <person name="Song W.-J."/>
            <person name="Kurnit D.M."/>
        </authorList>
    </citation>
    <scope>NUCLEOTIDE SEQUENCE [LARGE SCALE GENOMIC DNA]</scope>
    <source>
        <strain evidence="3 4">DSM 18488</strain>
    </source>
</reference>
<feature type="chain" id="PRO_5013156131" description="PXPV repeat-containing protein" evidence="2">
    <location>
        <begin position="23"/>
        <end position="133"/>
    </location>
</feature>
<feature type="transmembrane region" description="Helical" evidence="1">
    <location>
        <begin position="48"/>
        <end position="68"/>
    </location>
</feature>
<evidence type="ECO:0008006" key="5">
    <source>
        <dbReference type="Google" id="ProtNLM"/>
    </source>
</evidence>
<accession>A0A1M7YI07</accession>
<evidence type="ECO:0000313" key="3">
    <source>
        <dbReference type="EMBL" id="SHO52262.1"/>
    </source>
</evidence>
<organism evidence="3 4">
    <name type="scientific">Desulfopila aestuarii DSM 18488</name>
    <dbReference type="NCBI Taxonomy" id="1121416"/>
    <lineage>
        <taxon>Bacteria</taxon>
        <taxon>Pseudomonadati</taxon>
        <taxon>Thermodesulfobacteriota</taxon>
        <taxon>Desulfobulbia</taxon>
        <taxon>Desulfobulbales</taxon>
        <taxon>Desulfocapsaceae</taxon>
        <taxon>Desulfopila</taxon>
    </lineage>
</organism>
<gene>
    <name evidence="3" type="ORF">SAMN02745220_04472</name>
</gene>
<protein>
    <recommendedName>
        <fullName evidence="5">PXPV repeat-containing protein</fullName>
    </recommendedName>
</protein>